<accession>A0A2T8FA94</accession>
<dbReference type="GO" id="GO:0003676">
    <property type="term" value="F:nucleic acid binding"/>
    <property type="evidence" value="ECO:0007669"/>
    <property type="project" value="InterPro"/>
</dbReference>
<dbReference type="RefSeq" id="WP_116572093.1">
    <property type="nucleotide sequence ID" value="NZ_QDGZ01000004.1"/>
</dbReference>
<dbReference type="InterPro" id="IPR011856">
    <property type="entry name" value="tRNA_endonuc-like_dom_sf"/>
</dbReference>
<dbReference type="InterPro" id="IPR011335">
    <property type="entry name" value="Restrct_endonuc-II-like"/>
</dbReference>
<dbReference type="NCBIfam" id="TIGR00252">
    <property type="entry name" value="YraN family protein"/>
    <property type="match status" value="1"/>
</dbReference>
<evidence type="ECO:0000313" key="3">
    <source>
        <dbReference type="EMBL" id="PVG82661.1"/>
    </source>
</evidence>
<dbReference type="InterPro" id="IPR003509">
    <property type="entry name" value="UPF0102_YraN-like"/>
</dbReference>
<sequence>MTTRPSPLELSPAAAHKRALGAYGENVAARYLTAQGMTLLDRNWRCDAGEIDLVLRDGRTLVICEVKTRTSYAFGTPHEAVDRRKVDRMRRLAARWLRCHEVHPLDVRLDLVAVLRPVTGPTEIDHVRGLG</sequence>
<dbReference type="HAMAP" id="MF_00048">
    <property type="entry name" value="UPF0102"/>
    <property type="match status" value="1"/>
</dbReference>
<proteinExistence type="inferred from homology"/>
<organism evidence="3 4">
    <name type="scientific">Nocardioides gansuensis</name>
    <dbReference type="NCBI Taxonomy" id="2138300"/>
    <lineage>
        <taxon>Bacteria</taxon>
        <taxon>Bacillati</taxon>
        <taxon>Actinomycetota</taxon>
        <taxon>Actinomycetes</taxon>
        <taxon>Propionibacteriales</taxon>
        <taxon>Nocardioidaceae</taxon>
        <taxon>Nocardioides</taxon>
    </lineage>
</organism>
<dbReference type="Gene3D" id="3.40.1350.10">
    <property type="match status" value="1"/>
</dbReference>
<dbReference type="NCBIfam" id="NF009154">
    <property type="entry name" value="PRK12497.3-3"/>
    <property type="match status" value="1"/>
</dbReference>
<dbReference type="PANTHER" id="PTHR34039">
    <property type="entry name" value="UPF0102 PROTEIN YRAN"/>
    <property type="match status" value="1"/>
</dbReference>
<dbReference type="Pfam" id="PF02021">
    <property type="entry name" value="UPF0102"/>
    <property type="match status" value="1"/>
</dbReference>
<keyword evidence="4" id="KW-1185">Reference proteome</keyword>
<dbReference type="AlphaFoldDB" id="A0A2T8FA94"/>
<reference evidence="3 4" key="1">
    <citation type="submission" date="2018-04" db="EMBL/GenBank/DDBJ databases">
        <title>Genome of Nocardioides gansuensis WSJ-1.</title>
        <authorList>
            <person name="Wu S."/>
            <person name="Wang G."/>
        </authorList>
    </citation>
    <scope>NUCLEOTIDE SEQUENCE [LARGE SCALE GENOMIC DNA]</scope>
    <source>
        <strain evidence="3 4">WSJ-1</strain>
    </source>
</reference>
<dbReference type="PANTHER" id="PTHR34039:SF1">
    <property type="entry name" value="UPF0102 PROTEIN YRAN"/>
    <property type="match status" value="1"/>
</dbReference>
<dbReference type="Proteomes" id="UP000246018">
    <property type="component" value="Unassembled WGS sequence"/>
</dbReference>
<dbReference type="OrthoDB" id="9794876at2"/>
<comment type="caution">
    <text evidence="3">The sequence shown here is derived from an EMBL/GenBank/DDBJ whole genome shotgun (WGS) entry which is preliminary data.</text>
</comment>
<dbReference type="EMBL" id="QDGZ01000004">
    <property type="protein sequence ID" value="PVG82661.1"/>
    <property type="molecule type" value="Genomic_DNA"/>
</dbReference>
<protein>
    <recommendedName>
        <fullName evidence="2">UPF0102 protein DDE18_09825</fullName>
    </recommendedName>
</protein>
<dbReference type="CDD" id="cd20736">
    <property type="entry name" value="PoNe_Nuclease"/>
    <property type="match status" value="1"/>
</dbReference>
<evidence type="ECO:0000256" key="1">
    <source>
        <dbReference type="ARBA" id="ARBA00006738"/>
    </source>
</evidence>
<dbReference type="NCBIfam" id="NF009150">
    <property type="entry name" value="PRK12497.1-3"/>
    <property type="match status" value="1"/>
</dbReference>
<evidence type="ECO:0000256" key="2">
    <source>
        <dbReference type="HAMAP-Rule" id="MF_00048"/>
    </source>
</evidence>
<dbReference type="SUPFAM" id="SSF52980">
    <property type="entry name" value="Restriction endonuclease-like"/>
    <property type="match status" value="1"/>
</dbReference>
<comment type="similarity">
    <text evidence="1 2">Belongs to the UPF0102 family.</text>
</comment>
<evidence type="ECO:0000313" key="4">
    <source>
        <dbReference type="Proteomes" id="UP000246018"/>
    </source>
</evidence>
<name>A0A2T8FA94_9ACTN</name>
<gene>
    <name evidence="3" type="ORF">DDE18_09825</name>
</gene>